<proteinExistence type="predicted"/>
<protein>
    <submittedName>
        <fullName evidence="2">Uncharacterized protein</fullName>
    </submittedName>
</protein>
<keyword evidence="3" id="KW-1185">Reference proteome</keyword>
<dbReference type="GeneID" id="81409591"/>
<sequence length="191" mass="20138">MASIDLSPSYVVSAIPRAPTFSPPSHPETAIDLHLANVVSTSPRLPTFTPPSFLPININLTIDLPSLREVFSTEAAPHPATSVSPEAAFPPANSVSSAAASPSANSTSPRAASPPPIQSLLRPLLPGPIPPLLSPLLPRPPLFHSPLAIAEYDANAMWSKCWVLPGSEVISTHATTHDADIEIWTQVPSFL</sequence>
<evidence type="ECO:0000313" key="2">
    <source>
        <dbReference type="EMBL" id="KAJ5120289.1"/>
    </source>
</evidence>
<reference evidence="2" key="2">
    <citation type="journal article" date="2023" name="IMA Fungus">
        <title>Comparative genomic study of the Penicillium genus elucidates a diverse pangenome and 15 lateral gene transfer events.</title>
        <authorList>
            <person name="Petersen C."/>
            <person name="Sorensen T."/>
            <person name="Nielsen M.R."/>
            <person name="Sondergaard T.E."/>
            <person name="Sorensen J.L."/>
            <person name="Fitzpatrick D.A."/>
            <person name="Frisvad J.C."/>
            <person name="Nielsen K.L."/>
        </authorList>
    </citation>
    <scope>NUCLEOTIDE SEQUENCE</scope>
    <source>
        <strain evidence="2">IBT 22155</strain>
    </source>
</reference>
<feature type="compositionally biased region" description="Low complexity" evidence="1">
    <location>
        <begin position="87"/>
        <end position="111"/>
    </location>
</feature>
<dbReference type="RefSeq" id="XP_056516793.1">
    <property type="nucleotide sequence ID" value="XM_056670420.1"/>
</dbReference>
<dbReference type="EMBL" id="JAPQKL010000008">
    <property type="protein sequence ID" value="KAJ5120289.1"/>
    <property type="molecule type" value="Genomic_DNA"/>
</dbReference>
<feature type="region of interest" description="Disordered" evidence="1">
    <location>
        <begin position="78"/>
        <end position="117"/>
    </location>
</feature>
<organism evidence="2 3">
    <name type="scientific">Penicillium bovifimosum</name>
    <dbReference type="NCBI Taxonomy" id="126998"/>
    <lineage>
        <taxon>Eukaryota</taxon>
        <taxon>Fungi</taxon>
        <taxon>Dikarya</taxon>
        <taxon>Ascomycota</taxon>
        <taxon>Pezizomycotina</taxon>
        <taxon>Eurotiomycetes</taxon>
        <taxon>Eurotiomycetidae</taxon>
        <taxon>Eurotiales</taxon>
        <taxon>Aspergillaceae</taxon>
        <taxon>Penicillium</taxon>
    </lineage>
</organism>
<comment type="caution">
    <text evidence="2">The sequence shown here is derived from an EMBL/GenBank/DDBJ whole genome shotgun (WGS) entry which is preliminary data.</text>
</comment>
<name>A0A9W9GHB9_9EURO</name>
<gene>
    <name evidence="2" type="ORF">N7515_009677</name>
</gene>
<dbReference type="Proteomes" id="UP001149079">
    <property type="component" value="Unassembled WGS sequence"/>
</dbReference>
<accession>A0A9W9GHB9</accession>
<reference evidence="2" key="1">
    <citation type="submission" date="2022-11" db="EMBL/GenBank/DDBJ databases">
        <authorList>
            <person name="Petersen C."/>
        </authorList>
    </citation>
    <scope>NUCLEOTIDE SEQUENCE</scope>
    <source>
        <strain evidence="2">IBT 22155</strain>
    </source>
</reference>
<dbReference type="AlphaFoldDB" id="A0A9W9GHB9"/>
<evidence type="ECO:0000313" key="3">
    <source>
        <dbReference type="Proteomes" id="UP001149079"/>
    </source>
</evidence>
<evidence type="ECO:0000256" key="1">
    <source>
        <dbReference type="SAM" id="MobiDB-lite"/>
    </source>
</evidence>